<proteinExistence type="predicted"/>
<name>A0A8J2HQC6_COTCN</name>
<reference evidence="1" key="1">
    <citation type="submission" date="2021-04" db="EMBL/GenBank/DDBJ databases">
        <authorList>
            <person name="Chebbi M.A.C M."/>
        </authorList>
    </citation>
    <scope>NUCLEOTIDE SEQUENCE</scope>
</reference>
<dbReference type="Proteomes" id="UP000786811">
    <property type="component" value="Unassembled WGS sequence"/>
</dbReference>
<accession>A0A8J2HQC6</accession>
<organism evidence="1 2">
    <name type="scientific">Cotesia congregata</name>
    <name type="common">Parasitoid wasp</name>
    <name type="synonym">Apanteles congregatus</name>
    <dbReference type="NCBI Taxonomy" id="51543"/>
    <lineage>
        <taxon>Eukaryota</taxon>
        <taxon>Metazoa</taxon>
        <taxon>Ecdysozoa</taxon>
        <taxon>Arthropoda</taxon>
        <taxon>Hexapoda</taxon>
        <taxon>Insecta</taxon>
        <taxon>Pterygota</taxon>
        <taxon>Neoptera</taxon>
        <taxon>Endopterygota</taxon>
        <taxon>Hymenoptera</taxon>
        <taxon>Apocrita</taxon>
        <taxon>Ichneumonoidea</taxon>
        <taxon>Braconidae</taxon>
        <taxon>Microgastrinae</taxon>
        <taxon>Cotesia</taxon>
    </lineage>
</organism>
<sequence length="319" mass="38297">MIRSYFYLPYINDFDNIFSVYNRFDLLGEYLAYIISHTREVNLLNIKTGEQLMRPIFLEVSNDQLELNRIQIWLTEDQKIILLIKWIHQILIFNAEDGRQYVTPPVFTNLNRDNQIVSRKFENEVIIVVFEEDVDLLTFFQLEFNNQDEIIAKEILRITQPIAFHYEYEKIYHEKRKIMVVFNAISTRVDETNLRKRFCRATIVRLPLLITKPINIDSRDKRYSMTLVRKFDVNRFEIFCSDSKILLLSREEEWHFYAYKLENLQNLMYINLERLGKVEFPLKSISLEQGFDPMMTQIDGEPRIIIPVKDLSISMIRIV</sequence>
<dbReference type="AlphaFoldDB" id="A0A8J2HQC6"/>
<evidence type="ECO:0000313" key="1">
    <source>
        <dbReference type="EMBL" id="CAG5106440.1"/>
    </source>
</evidence>
<keyword evidence="2" id="KW-1185">Reference proteome</keyword>
<gene>
    <name evidence="1" type="ORF">HICCMSTLAB_LOCUS12261</name>
</gene>
<protein>
    <submittedName>
        <fullName evidence="1">Uncharacterized protein</fullName>
    </submittedName>
</protein>
<evidence type="ECO:0000313" key="2">
    <source>
        <dbReference type="Proteomes" id="UP000786811"/>
    </source>
</evidence>
<comment type="caution">
    <text evidence="1">The sequence shown here is derived from an EMBL/GenBank/DDBJ whole genome shotgun (WGS) entry which is preliminary data.</text>
</comment>
<dbReference type="EMBL" id="CAJNRD030001124">
    <property type="protein sequence ID" value="CAG5106440.1"/>
    <property type="molecule type" value="Genomic_DNA"/>
</dbReference>